<evidence type="ECO:0000313" key="1">
    <source>
        <dbReference type="EMBL" id="KAI0056152.1"/>
    </source>
</evidence>
<accession>A0ACB8SIV6</accession>
<dbReference type="Proteomes" id="UP000814140">
    <property type="component" value="Unassembled WGS sequence"/>
</dbReference>
<reference evidence="1" key="1">
    <citation type="submission" date="2021-03" db="EMBL/GenBank/DDBJ databases">
        <authorList>
            <consortium name="DOE Joint Genome Institute"/>
            <person name="Ahrendt S."/>
            <person name="Looney B.P."/>
            <person name="Miyauchi S."/>
            <person name="Morin E."/>
            <person name="Drula E."/>
            <person name="Courty P.E."/>
            <person name="Chicoki N."/>
            <person name="Fauchery L."/>
            <person name="Kohler A."/>
            <person name="Kuo A."/>
            <person name="Labutti K."/>
            <person name="Pangilinan J."/>
            <person name="Lipzen A."/>
            <person name="Riley R."/>
            <person name="Andreopoulos W."/>
            <person name="He G."/>
            <person name="Johnson J."/>
            <person name="Barry K.W."/>
            <person name="Grigoriev I.V."/>
            <person name="Nagy L."/>
            <person name="Hibbett D."/>
            <person name="Henrissat B."/>
            <person name="Matheny P.B."/>
            <person name="Labbe J."/>
            <person name="Martin F."/>
        </authorList>
    </citation>
    <scope>NUCLEOTIDE SEQUENCE</scope>
    <source>
        <strain evidence="1">HHB10654</strain>
    </source>
</reference>
<gene>
    <name evidence="1" type="ORF">BV25DRAFT_1865191</name>
</gene>
<protein>
    <submittedName>
        <fullName evidence="1">Uncharacterized protein</fullName>
    </submittedName>
</protein>
<reference evidence="1" key="2">
    <citation type="journal article" date="2022" name="New Phytol.">
        <title>Evolutionary transition to the ectomycorrhizal habit in the genomes of a hyperdiverse lineage of mushroom-forming fungi.</title>
        <authorList>
            <person name="Looney B."/>
            <person name="Miyauchi S."/>
            <person name="Morin E."/>
            <person name="Drula E."/>
            <person name="Courty P.E."/>
            <person name="Kohler A."/>
            <person name="Kuo A."/>
            <person name="LaButti K."/>
            <person name="Pangilinan J."/>
            <person name="Lipzen A."/>
            <person name="Riley R."/>
            <person name="Andreopoulos W."/>
            <person name="He G."/>
            <person name="Johnson J."/>
            <person name="Nolan M."/>
            <person name="Tritt A."/>
            <person name="Barry K.W."/>
            <person name="Grigoriev I.V."/>
            <person name="Nagy L.G."/>
            <person name="Hibbett D."/>
            <person name="Henrissat B."/>
            <person name="Matheny P.B."/>
            <person name="Labbe J."/>
            <person name="Martin F.M."/>
        </authorList>
    </citation>
    <scope>NUCLEOTIDE SEQUENCE</scope>
    <source>
        <strain evidence="1">HHB10654</strain>
    </source>
</reference>
<name>A0ACB8SIV6_9AGAM</name>
<proteinExistence type="predicted"/>
<sequence>MSFSESQDLETATTAIQSQPDNKTRRYDRQLRLWAASGQSALERARVLVISASALSTSLLKNLVLPGVGHFTILDHHATRPSDIGNNFFLDPDASLGRNRAEEAVRLLGELNDGVEGHADTRDIADVLALGAEYFSGFTLVIAVNLDPSLVEQLSTLLWQDAACPPLIVVRSAGFIAEFFVQFHEHDVIESHSETAPSLRIDKPFPELLDHALQLDLEHMDPTDHGHIPYVVILVRALEDWKREHGGSPPTTTADKRAFKDAVSALQRHQDEENFSEAVANAYRAYTTTGVPSNVQALFDALPDQLSPARPFATLVAALQEFTKQPPYALPLSATLPDMKSDTESYVALQKMYGRRAEKERGVFRELVNKLSAETGSVIARDVVDLFCKNAHGLFGLQGKRWGDLDTSRERLVELLAASPRETATHLALSALSTWLARHSVAHAQSNGSAHPNSQTSNTELRPTEEDLLALVQGALGDGVELGKEVQDAVGEAARAPTADLPNVAAFMGGLVAQEAIKMITKQYVPINGHCVIDLVDTWTGVINA</sequence>
<organism evidence="1 2">
    <name type="scientific">Artomyces pyxidatus</name>
    <dbReference type="NCBI Taxonomy" id="48021"/>
    <lineage>
        <taxon>Eukaryota</taxon>
        <taxon>Fungi</taxon>
        <taxon>Dikarya</taxon>
        <taxon>Basidiomycota</taxon>
        <taxon>Agaricomycotina</taxon>
        <taxon>Agaricomycetes</taxon>
        <taxon>Russulales</taxon>
        <taxon>Auriscalpiaceae</taxon>
        <taxon>Artomyces</taxon>
    </lineage>
</organism>
<evidence type="ECO:0000313" key="2">
    <source>
        <dbReference type="Proteomes" id="UP000814140"/>
    </source>
</evidence>
<comment type="caution">
    <text evidence="1">The sequence shown here is derived from an EMBL/GenBank/DDBJ whole genome shotgun (WGS) entry which is preliminary data.</text>
</comment>
<keyword evidence="2" id="KW-1185">Reference proteome</keyword>
<dbReference type="EMBL" id="MU277270">
    <property type="protein sequence ID" value="KAI0056152.1"/>
    <property type="molecule type" value="Genomic_DNA"/>
</dbReference>